<evidence type="ECO:0000259" key="2">
    <source>
        <dbReference type="Pfam" id="PF14478"/>
    </source>
</evidence>
<dbReference type="RefSeq" id="WP_218281943.1">
    <property type="nucleotide sequence ID" value="NZ_CP078093.1"/>
</dbReference>
<keyword evidence="1" id="KW-0732">Signal</keyword>
<feature type="chain" id="PRO_5046248517" evidence="1">
    <location>
        <begin position="27"/>
        <end position="368"/>
    </location>
</feature>
<dbReference type="Proteomes" id="UP000886818">
    <property type="component" value="Chromosome"/>
</dbReference>
<dbReference type="PROSITE" id="PS51257">
    <property type="entry name" value="PROKAR_LIPOPROTEIN"/>
    <property type="match status" value="1"/>
</dbReference>
<dbReference type="Pfam" id="PF14478">
    <property type="entry name" value="DUF4430"/>
    <property type="match status" value="1"/>
</dbReference>
<evidence type="ECO:0000256" key="1">
    <source>
        <dbReference type="SAM" id="SignalP"/>
    </source>
</evidence>
<protein>
    <submittedName>
        <fullName evidence="3">DUF4430 domain-containing protein</fullName>
    </submittedName>
</protein>
<proteinExistence type="predicted"/>
<evidence type="ECO:0000313" key="3">
    <source>
        <dbReference type="EMBL" id="QXM05243.1"/>
    </source>
</evidence>
<dbReference type="EMBL" id="CP078093">
    <property type="protein sequence ID" value="QXM05243.1"/>
    <property type="molecule type" value="Genomic_DNA"/>
</dbReference>
<dbReference type="InterPro" id="IPR027954">
    <property type="entry name" value="Transcobalamin-like_C"/>
</dbReference>
<name>A0ABX8R883_9CLOT</name>
<gene>
    <name evidence="3" type="ORF">KVH43_07510</name>
</gene>
<keyword evidence="4" id="KW-1185">Reference proteome</keyword>
<accession>A0ABX8R883</accession>
<feature type="domain" description="Transcobalamin-like C-terminal" evidence="2">
    <location>
        <begin position="110"/>
        <end position="180"/>
    </location>
</feature>
<sequence length="368" mass="41220">MKKIKSLITLLLVISMVFSSCGFSMAQGKDTDSKSNVVVIDGVKYKGYKGPVQGEIKYKEGRPANQNSKVYKASGDIESPYHVDLVVTTDFGHKKIYAKNVGLVKDEVGMEVLFRNLDIQTAYGGGFVNAINGIESKFTFYTGKNRKKQDWFYWVNGILAPVGIAEYRPSPDDVIWWDYHDWSITMFAPAVIGSYPQPFKNGFWGKNPGTVIMYTDGYKDEAEKLKASLIKQGVKKIDLAAYNPKALEKPKKYYILLGTWNKLAKKSKLMKDINRKNKLIGTYVKFEGGKLKALDFKGKTISSYDHAGAIYAYAAGIGSVNPIWMVTGTDDEWVNKALDVLINKPKSIDRYFSAVISKNGIENVPYVH</sequence>
<feature type="signal peptide" evidence="1">
    <location>
        <begin position="1"/>
        <end position="26"/>
    </location>
</feature>
<reference evidence="3" key="1">
    <citation type="submission" date="2021-07" db="EMBL/GenBank/DDBJ databases">
        <title>Complete genome sequence of Crassaminicella sp. 143-21, isolated from a deep-sea hydrothermal vent.</title>
        <authorList>
            <person name="Li X."/>
        </authorList>
    </citation>
    <scope>NUCLEOTIDE SEQUENCE</scope>
    <source>
        <strain evidence="3">143-21</strain>
    </source>
</reference>
<organism evidence="3 4">
    <name type="scientific">Crassaminicella indica</name>
    <dbReference type="NCBI Taxonomy" id="2855394"/>
    <lineage>
        <taxon>Bacteria</taxon>
        <taxon>Bacillati</taxon>
        <taxon>Bacillota</taxon>
        <taxon>Clostridia</taxon>
        <taxon>Eubacteriales</taxon>
        <taxon>Clostridiaceae</taxon>
        <taxon>Crassaminicella</taxon>
    </lineage>
</organism>
<evidence type="ECO:0000313" key="4">
    <source>
        <dbReference type="Proteomes" id="UP000886818"/>
    </source>
</evidence>